<evidence type="ECO:0000313" key="2">
    <source>
        <dbReference type="Proteomes" id="UP000189670"/>
    </source>
</evidence>
<evidence type="ECO:0000313" key="1">
    <source>
        <dbReference type="EMBL" id="ETR71914.1"/>
    </source>
</evidence>
<dbReference type="EMBL" id="ATBP01000207">
    <property type="protein sequence ID" value="ETR71914.1"/>
    <property type="molecule type" value="Genomic_DNA"/>
</dbReference>
<comment type="caution">
    <text evidence="1">The sequence shown here is derived from an EMBL/GenBank/DDBJ whole genome shotgun (WGS) entry which is preliminary data.</text>
</comment>
<protein>
    <recommendedName>
        <fullName evidence="3">LPP20 lipoprotein</fullName>
    </recommendedName>
</protein>
<accession>A0A1V1PAW9</accession>
<sequence length="331" mass="37515">MVIMNKYVTITLCLFLIGCVPEKTMRQDRIQHNTPNDQYLAAIGHGNSIIAARHNAKAELSNIFESRIESQLTIAASSVVDSMKGDHDTDEIHSSIKVFSRVQLKGLTVEDIQSKNGRYKARAILDKIKARKNWLSEIQKLDTLISVEYKALNEMSPTVMSIRPIQKIWHYWMQRNALESRLTVIGFSAPHEQFQMKPILQMMSDLQKQMQIKINIAGKHAKYLSDEIAGILNNRGFLITRDPAHATVVIKGNIDIHPLTNNSDWKFCRAIASIQIIDLLTGSQVCDINETCRRGHLTQHEAYLKALKAVSQTVNNKLIDFFDILGNKPII</sequence>
<organism evidence="1 2">
    <name type="scientific">Candidatus Magnetoglobus multicellularis str. Araruama</name>
    <dbReference type="NCBI Taxonomy" id="890399"/>
    <lineage>
        <taxon>Bacteria</taxon>
        <taxon>Pseudomonadati</taxon>
        <taxon>Thermodesulfobacteriota</taxon>
        <taxon>Desulfobacteria</taxon>
        <taxon>Desulfobacterales</taxon>
        <taxon>Desulfobacteraceae</taxon>
        <taxon>Candidatus Magnetoglobus</taxon>
    </lineage>
</organism>
<evidence type="ECO:0008006" key="3">
    <source>
        <dbReference type="Google" id="ProtNLM"/>
    </source>
</evidence>
<gene>
    <name evidence="1" type="ORF">OMM_02121</name>
</gene>
<dbReference type="AlphaFoldDB" id="A0A1V1PAW9"/>
<dbReference type="Gene3D" id="3.10.28.20">
    <property type="entry name" value="Acetamidase/Formamidase-like domains"/>
    <property type="match status" value="1"/>
</dbReference>
<dbReference type="PROSITE" id="PS51257">
    <property type="entry name" value="PROKAR_LIPOPROTEIN"/>
    <property type="match status" value="1"/>
</dbReference>
<proteinExistence type="predicted"/>
<dbReference type="Proteomes" id="UP000189670">
    <property type="component" value="Unassembled WGS sequence"/>
</dbReference>
<name>A0A1V1PAW9_9BACT</name>
<reference evidence="2" key="1">
    <citation type="submission" date="2012-11" db="EMBL/GenBank/DDBJ databases">
        <authorList>
            <person name="Lucero-Rivera Y.E."/>
            <person name="Tovar-Ramirez D."/>
        </authorList>
    </citation>
    <scope>NUCLEOTIDE SEQUENCE [LARGE SCALE GENOMIC DNA]</scope>
    <source>
        <strain evidence="2">Araruama</strain>
    </source>
</reference>